<sequence length="96" mass="11338">MSAVAVIATLKAKSGKEQQTQDVLLKVMKHSRNEEGCLHYNLHQEQDNPQTFMLYELWSGQESLDRHMDTAHYKAYRINIKPLIHDRHVHKWNQID</sequence>
<dbReference type="EMBL" id="FNHW01000001">
    <property type="protein sequence ID" value="SDM46853.1"/>
    <property type="molecule type" value="Genomic_DNA"/>
</dbReference>
<dbReference type="AlphaFoldDB" id="A0A1G9TGU0"/>
<keyword evidence="2" id="KW-0503">Monooxygenase</keyword>
<dbReference type="InterPro" id="IPR050744">
    <property type="entry name" value="AI-2_Isomerase_LsrG"/>
</dbReference>
<dbReference type="Proteomes" id="UP000199544">
    <property type="component" value="Unassembled WGS sequence"/>
</dbReference>
<name>A0A1G9TGU0_9BACL</name>
<dbReference type="RefSeq" id="WP_090231984.1">
    <property type="nucleotide sequence ID" value="NZ_FNHW01000001.1"/>
</dbReference>
<dbReference type="PROSITE" id="PS51725">
    <property type="entry name" value="ABM"/>
    <property type="match status" value="1"/>
</dbReference>
<dbReference type="OrthoDB" id="9806189at2"/>
<evidence type="ECO:0000313" key="2">
    <source>
        <dbReference type="EMBL" id="SDM46853.1"/>
    </source>
</evidence>
<reference evidence="3" key="1">
    <citation type="submission" date="2016-10" db="EMBL/GenBank/DDBJ databases">
        <authorList>
            <person name="Varghese N."/>
            <person name="Submissions S."/>
        </authorList>
    </citation>
    <scope>NUCLEOTIDE SEQUENCE [LARGE SCALE GENOMIC DNA]</scope>
    <source>
        <strain evidence="3">CGMCC 1.6854</strain>
    </source>
</reference>
<keyword evidence="3" id="KW-1185">Reference proteome</keyword>
<feature type="domain" description="ABM" evidence="1">
    <location>
        <begin position="4"/>
        <end position="92"/>
    </location>
</feature>
<dbReference type="STRING" id="459525.SAMN04488137_0279"/>
<dbReference type="InterPro" id="IPR007138">
    <property type="entry name" value="ABM_dom"/>
</dbReference>
<dbReference type="SUPFAM" id="SSF54909">
    <property type="entry name" value="Dimeric alpha+beta barrel"/>
    <property type="match status" value="1"/>
</dbReference>
<dbReference type="PANTHER" id="PTHR33336">
    <property type="entry name" value="QUINOL MONOOXYGENASE YGIN-RELATED"/>
    <property type="match status" value="1"/>
</dbReference>
<keyword evidence="2" id="KW-0560">Oxidoreductase</keyword>
<dbReference type="PANTHER" id="PTHR33336:SF3">
    <property type="entry name" value="ABM DOMAIN-CONTAINING PROTEIN"/>
    <property type="match status" value="1"/>
</dbReference>
<dbReference type="GO" id="GO:0004497">
    <property type="term" value="F:monooxygenase activity"/>
    <property type="evidence" value="ECO:0007669"/>
    <property type="project" value="UniProtKB-KW"/>
</dbReference>
<dbReference type="InterPro" id="IPR011008">
    <property type="entry name" value="Dimeric_a/b-barrel"/>
</dbReference>
<protein>
    <submittedName>
        <fullName evidence="2">Quinol monooxygenase YgiN</fullName>
    </submittedName>
</protein>
<evidence type="ECO:0000259" key="1">
    <source>
        <dbReference type="PROSITE" id="PS51725"/>
    </source>
</evidence>
<evidence type="ECO:0000313" key="3">
    <source>
        <dbReference type="Proteomes" id="UP000199544"/>
    </source>
</evidence>
<organism evidence="2 3">
    <name type="scientific">Fictibacillus solisalsi</name>
    <dbReference type="NCBI Taxonomy" id="459525"/>
    <lineage>
        <taxon>Bacteria</taxon>
        <taxon>Bacillati</taxon>
        <taxon>Bacillota</taxon>
        <taxon>Bacilli</taxon>
        <taxon>Bacillales</taxon>
        <taxon>Fictibacillaceae</taxon>
        <taxon>Fictibacillus</taxon>
    </lineage>
</organism>
<gene>
    <name evidence="2" type="ORF">SAMN04488137_0279</name>
</gene>
<dbReference type="Pfam" id="PF03992">
    <property type="entry name" value="ABM"/>
    <property type="match status" value="1"/>
</dbReference>
<accession>A0A1G9TGU0</accession>
<dbReference type="Gene3D" id="3.30.70.100">
    <property type="match status" value="1"/>
</dbReference>
<proteinExistence type="predicted"/>